<dbReference type="AlphaFoldDB" id="A0A1U6IZI8"/>
<dbReference type="Proteomes" id="UP000190476">
    <property type="component" value="Chromosome I"/>
</dbReference>
<dbReference type="InterPro" id="IPR001173">
    <property type="entry name" value="Glyco_trans_2-like"/>
</dbReference>
<keyword evidence="3" id="KW-1185">Reference proteome</keyword>
<evidence type="ECO:0000259" key="1">
    <source>
        <dbReference type="Pfam" id="PF00535"/>
    </source>
</evidence>
<name>A0A1U6IZI8_9CLOT</name>
<dbReference type="RefSeq" id="WP_161493078.1">
    <property type="nucleotide sequence ID" value="NZ_CBML010000006.1"/>
</dbReference>
<sequence length="290" mass="34050">MKVTIFTPTYNRKNKLYRLYESLLKQTSREFIWLVVDDGSNDGTKELIEKFKLDKKIEIIYHFQENSGKHIAHNKGVELCKTELFFCVDSDDYIIPNAIEFILKNASNLNSCIGIVALRGYSINNVMGNYFKAGINRATLSDLYNLYGKKGETALIFRTKYLKENYFIKFEGEKFLSEEILYNKLDNIGALYIINRVIYIMEYLEDGLTKNYKKLWKQSPRGVLELLNSRYKKSREIKGVKKFYRCLRVILVLNSFCLNRKINIKENTPNKILSTLLIIPSYVVSYFKFK</sequence>
<dbReference type="InterPro" id="IPR029044">
    <property type="entry name" value="Nucleotide-diphossugar_trans"/>
</dbReference>
<dbReference type="GeneID" id="66300849"/>
<gene>
    <name evidence="2" type="ORF">CCH01_04830</name>
</gene>
<dbReference type="Gene3D" id="3.90.550.10">
    <property type="entry name" value="Spore Coat Polysaccharide Biosynthesis Protein SpsA, Chain A"/>
    <property type="match status" value="1"/>
</dbReference>
<evidence type="ECO:0000313" key="3">
    <source>
        <dbReference type="Proteomes" id="UP000190476"/>
    </source>
</evidence>
<accession>A0A1U6IZI8</accession>
<dbReference type="CDD" id="cd00761">
    <property type="entry name" value="Glyco_tranf_GTA_type"/>
    <property type="match status" value="1"/>
</dbReference>
<dbReference type="PANTHER" id="PTHR22916:SF3">
    <property type="entry name" value="UDP-GLCNAC:BETAGAL BETA-1,3-N-ACETYLGLUCOSAMINYLTRANSFERASE-LIKE PROTEIN 1"/>
    <property type="match status" value="1"/>
</dbReference>
<reference evidence="3" key="1">
    <citation type="submission" date="2017-03" db="EMBL/GenBank/DDBJ databases">
        <authorList>
            <person name="Falquet L."/>
            <person name="Falquet L."/>
        </authorList>
    </citation>
    <scope>NUCLEOTIDE SEQUENCE [LARGE SCALE GENOMIC DNA]</scope>
</reference>
<protein>
    <submittedName>
        <fullName evidence="2">Putative Glycosyl transferase family protein</fullName>
    </submittedName>
</protein>
<keyword evidence="2" id="KW-0808">Transferase</keyword>
<organism evidence="2 3">
    <name type="scientific">Clostridium chauvoei JF4335</name>
    <dbReference type="NCBI Taxonomy" id="1351755"/>
    <lineage>
        <taxon>Bacteria</taxon>
        <taxon>Bacillati</taxon>
        <taxon>Bacillota</taxon>
        <taxon>Clostridia</taxon>
        <taxon>Eubacteriales</taxon>
        <taxon>Clostridiaceae</taxon>
        <taxon>Clostridium</taxon>
    </lineage>
</organism>
<dbReference type="EMBL" id="LT799839">
    <property type="protein sequence ID" value="SLK13428.1"/>
    <property type="molecule type" value="Genomic_DNA"/>
</dbReference>
<dbReference type="STRING" id="1351755.CCH01_04830"/>
<dbReference type="SUPFAM" id="SSF53448">
    <property type="entry name" value="Nucleotide-diphospho-sugar transferases"/>
    <property type="match status" value="1"/>
</dbReference>
<evidence type="ECO:0000313" key="2">
    <source>
        <dbReference type="EMBL" id="SLK13428.1"/>
    </source>
</evidence>
<dbReference type="Pfam" id="PF00535">
    <property type="entry name" value="Glycos_transf_2"/>
    <property type="match status" value="1"/>
</dbReference>
<dbReference type="PANTHER" id="PTHR22916">
    <property type="entry name" value="GLYCOSYLTRANSFERASE"/>
    <property type="match status" value="1"/>
</dbReference>
<feature type="domain" description="Glycosyltransferase 2-like" evidence="1">
    <location>
        <begin position="4"/>
        <end position="129"/>
    </location>
</feature>
<proteinExistence type="predicted"/>
<dbReference type="GO" id="GO:0016758">
    <property type="term" value="F:hexosyltransferase activity"/>
    <property type="evidence" value="ECO:0007669"/>
    <property type="project" value="UniProtKB-ARBA"/>
</dbReference>